<dbReference type="InterPro" id="IPR003323">
    <property type="entry name" value="OTU_dom"/>
</dbReference>
<keyword evidence="6" id="KW-0788">Thiol protease</keyword>
<dbReference type="InterPro" id="IPR019400">
    <property type="entry name" value="Peptidase_C65_otubain"/>
</dbReference>
<name>A0A8S2KLL5_9BILA</name>
<keyword evidence="3" id="KW-0645">Protease</keyword>
<accession>A0A8S2KLL5</accession>
<keyword evidence="4" id="KW-0833">Ubl conjugation pathway</keyword>
<dbReference type="EC" id="3.4.19.12" evidence="2"/>
<evidence type="ECO:0000256" key="3">
    <source>
        <dbReference type="ARBA" id="ARBA00022670"/>
    </source>
</evidence>
<gene>
    <name evidence="9" type="ORF">OVA965_LOCUS19205</name>
    <name evidence="10" type="ORF">TMI583_LOCUS19219</name>
</gene>
<dbReference type="GO" id="GO:0004843">
    <property type="term" value="F:cysteine-type deubiquitinase activity"/>
    <property type="evidence" value="ECO:0007669"/>
    <property type="project" value="UniProtKB-EC"/>
</dbReference>
<dbReference type="Proteomes" id="UP000677228">
    <property type="component" value="Unassembled WGS sequence"/>
</dbReference>
<dbReference type="Proteomes" id="UP000682733">
    <property type="component" value="Unassembled WGS sequence"/>
</dbReference>
<dbReference type="Gene3D" id="3.30.200.60">
    <property type="entry name" value="Peptidase C65 Otubain, subdomain 1"/>
    <property type="match status" value="2"/>
</dbReference>
<evidence type="ECO:0000313" key="11">
    <source>
        <dbReference type="Proteomes" id="UP000682733"/>
    </source>
</evidence>
<evidence type="ECO:0000259" key="8">
    <source>
        <dbReference type="PROSITE" id="PS50802"/>
    </source>
</evidence>
<reference evidence="10" key="1">
    <citation type="submission" date="2021-02" db="EMBL/GenBank/DDBJ databases">
        <authorList>
            <person name="Nowell W R."/>
        </authorList>
    </citation>
    <scope>NUCLEOTIDE SEQUENCE</scope>
</reference>
<dbReference type="InterPro" id="IPR042467">
    <property type="entry name" value="Peptidase_C65_otubain_sub2"/>
</dbReference>
<dbReference type="Gene3D" id="1.20.1300.20">
    <property type="entry name" value="Peptidase C65 Otubain, subdomain 2"/>
    <property type="match status" value="2"/>
</dbReference>
<dbReference type="Pfam" id="PF10275">
    <property type="entry name" value="Peptidase_C65"/>
    <property type="match status" value="1"/>
</dbReference>
<dbReference type="InterPro" id="IPR038765">
    <property type="entry name" value="Papain-like_cys_pep_sf"/>
</dbReference>
<dbReference type="InterPro" id="IPR042468">
    <property type="entry name" value="Peptidase_C65_otubain_sub1"/>
</dbReference>
<dbReference type="GO" id="GO:0005634">
    <property type="term" value="C:nucleus"/>
    <property type="evidence" value="ECO:0007669"/>
    <property type="project" value="TreeGrafter"/>
</dbReference>
<evidence type="ECO:0000256" key="2">
    <source>
        <dbReference type="ARBA" id="ARBA00012759"/>
    </source>
</evidence>
<sequence length="216" mass="25313">MSIDKTGPSTTNCHPNDTSSFNYNEGDVDLDGQTQVQQERIEREIIDNQPLVSEKLSTDKLRNEYDVEDSVYQSKIRELTKKYKYIRKTRGDGNCFYRAFGFGYLEQNLKNELELDRFRRLVADLKDKLVQLGYQEFTVEDVRDVDVEPMARESDNIHIIALTKAAQVSLRVIYMDRSETSQLTTHDFSHNDNEQAFQPMITFLYRPGHYDLLYEN</sequence>
<feature type="domain" description="OTU" evidence="8">
    <location>
        <begin position="84"/>
        <end position="216"/>
    </location>
</feature>
<evidence type="ECO:0000256" key="5">
    <source>
        <dbReference type="ARBA" id="ARBA00022801"/>
    </source>
</evidence>
<evidence type="ECO:0000256" key="4">
    <source>
        <dbReference type="ARBA" id="ARBA00022786"/>
    </source>
</evidence>
<proteinExistence type="predicted"/>
<dbReference type="EMBL" id="CAJOBA010009839">
    <property type="protein sequence ID" value="CAF3860630.1"/>
    <property type="molecule type" value="Genomic_DNA"/>
</dbReference>
<comment type="caution">
    <text evidence="10">The sequence shown here is derived from an EMBL/GenBank/DDBJ whole genome shotgun (WGS) entry which is preliminary data.</text>
</comment>
<evidence type="ECO:0000313" key="10">
    <source>
        <dbReference type="EMBL" id="CAF3860630.1"/>
    </source>
</evidence>
<dbReference type="GO" id="GO:0006508">
    <property type="term" value="P:proteolysis"/>
    <property type="evidence" value="ECO:0007669"/>
    <property type="project" value="UniProtKB-KW"/>
</dbReference>
<evidence type="ECO:0000256" key="6">
    <source>
        <dbReference type="ARBA" id="ARBA00022807"/>
    </source>
</evidence>
<evidence type="ECO:0000256" key="1">
    <source>
        <dbReference type="ARBA" id="ARBA00000707"/>
    </source>
</evidence>
<dbReference type="GO" id="GO:0071108">
    <property type="term" value="P:protein K48-linked deubiquitination"/>
    <property type="evidence" value="ECO:0007669"/>
    <property type="project" value="TreeGrafter"/>
</dbReference>
<organism evidence="10 11">
    <name type="scientific">Didymodactylos carnosus</name>
    <dbReference type="NCBI Taxonomy" id="1234261"/>
    <lineage>
        <taxon>Eukaryota</taxon>
        <taxon>Metazoa</taxon>
        <taxon>Spiralia</taxon>
        <taxon>Gnathifera</taxon>
        <taxon>Rotifera</taxon>
        <taxon>Eurotatoria</taxon>
        <taxon>Bdelloidea</taxon>
        <taxon>Philodinida</taxon>
        <taxon>Philodinidae</taxon>
        <taxon>Didymodactylos</taxon>
    </lineage>
</organism>
<feature type="compositionally biased region" description="Polar residues" evidence="7">
    <location>
        <begin position="7"/>
        <end position="23"/>
    </location>
</feature>
<protein>
    <recommendedName>
        <fullName evidence="2">ubiquitinyl hydrolase 1</fullName>
        <ecNumber evidence="2">3.4.19.12</ecNumber>
    </recommendedName>
</protein>
<keyword evidence="5" id="KW-0378">Hydrolase</keyword>
<dbReference type="SUPFAM" id="SSF54001">
    <property type="entry name" value="Cysteine proteinases"/>
    <property type="match status" value="1"/>
</dbReference>
<feature type="region of interest" description="Disordered" evidence="7">
    <location>
        <begin position="1"/>
        <end position="27"/>
    </location>
</feature>
<dbReference type="PANTHER" id="PTHR12931:SF15">
    <property type="entry name" value="UBIQUITIN THIOESTERASE OTUBAIN-LIKE"/>
    <property type="match status" value="1"/>
</dbReference>
<dbReference type="EMBL" id="CAJNOK010009819">
    <property type="protein sequence ID" value="CAF1099215.1"/>
    <property type="molecule type" value="Genomic_DNA"/>
</dbReference>
<comment type="catalytic activity">
    <reaction evidence="1">
        <text>Thiol-dependent hydrolysis of ester, thioester, amide, peptide and isopeptide bonds formed by the C-terminal Gly of ubiquitin (a 76-residue protein attached to proteins as an intracellular targeting signal).</text>
        <dbReference type="EC" id="3.4.19.12"/>
    </reaction>
</comment>
<evidence type="ECO:0000313" key="9">
    <source>
        <dbReference type="EMBL" id="CAF1099215.1"/>
    </source>
</evidence>
<dbReference type="GO" id="GO:0043130">
    <property type="term" value="F:ubiquitin binding"/>
    <property type="evidence" value="ECO:0007669"/>
    <property type="project" value="TreeGrafter"/>
</dbReference>
<dbReference type="AlphaFoldDB" id="A0A8S2KLL5"/>
<dbReference type="PROSITE" id="PS50802">
    <property type="entry name" value="OTU"/>
    <property type="match status" value="1"/>
</dbReference>
<evidence type="ECO:0000256" key="7">
    <source>
        <dbReference type="SAM" id="MobiDB-lite"/>
    </source>
</evidence>
<dbReference type="PANTHER" id="PTHR12931">
    <property type="entry name" value="UBIQUITIN THIOLESTERASE PROTEIN OTUB"/>
    <property type="match status" value="1"/>
</dbReference>